<comment type="caution">
    <text evidence="2">The sequence shown here is derived from an EMBL/GenBank/DDBJ whole genome shotgun (WGS) entry which is preliminary data.</text>
</comment>
<feature type="non-terminal residue" evidence="2">
    <location>
        <position position="1"/>
    </location>
</feature>
<dbReference type="EMBL" id="CAUYUJ010014907">
    <property type="protein sequence ID" value="CAK0847530.1"/>
    <property type="molecule type" value="Genomic_DNA"/>
</dbReference>
<keyword evidence="3" id="KW-1185">Reference proteome</keyword>
<organism evidence="2 3">
    <name type="scientific">Prorocentrum cordatum</name>
    <dbReference type="NCBI Taxonomy" id="2364126"/>
    <lineage>
        <taxon>Eukaryota</taxon>
        <taxon>Sar</taxon>
        <taxon>Alveolata</taxon>
        <taxon>Dinophyceae</taxon>
        <taxon>Prorocentrales</taxon>
        <taxon>Prorocentraceae</taxon>
        <taxon>Prorocentrum</taxon>
    </lineage>
</organism>
<evidence type="ECO:0000313" key="3">
    <source>
        <dbReference type="Proteomes" id="UP001189429"/>
    </source>
</evidence>
<reference evidence="2" key="1">
    <citation type="submission" date="2023-10" db="EMBL/GenBank/DDBJ databases">
        <authorList>
            <person name="Chen Y."/>
            <person name="Shah S."/>
            <person name="Dougan E. K."/>
            <person name="Thang M."/>
            <person name="Chan C."/>
        </authorList>
    </citation>
    <scope>NUCLEOTIDE SEQUENCE [LARGE SCALE GENOMIC DNA]</scope>
</reference>
<feature type="region of interest" description="Disordered" evidence="1">
    <location>
        <begin position="80"/>
        <end position="108"/>
    </location>
</feature>
<gene>
    <name evidence="2" type="ORF">PCOR1329_LOCUS40706</name>
</gene>
<dbReference type="Proteomes" id="UP001189429">
    <property type="component" value="Unassembled WGS sequence"/>
</dbReference>
<evidence type="ECO:0000256" key="1">
    <source>
        <dbReference type="SAM" id="MobiDB-lite"/>
    </source>
</evidence>
<proteinExistence type="predicted"/>
<protein>
    <submittedName>
        <fullName evidence="2">Uncharacterized protein</fullName>
    </submittedName>
</protein>
<feature type="non-terminal residue" evidence="2">
    <location>
        <position position="220"/>
    </location>
</feature>
<evidence type="ECO:0000313" key="2">
    <source>
        <dbReference type="EMBL" id="CAK0847530.1"/>
    </source>
</evidence>
<accession>A0ABN9TNA5</accession>
<sequence length="220" mass="24225">YRDLGFASPRVADTARGLELPSEQALVTDAQHDLVPDTLGIAPSVPTTAPLHRGDEEEDTSFLAAEAPNVPPVVEDHSITRRATLQEDRITANSEDGDLDPSTREAPYVPPFVENYGFIMRDTLQTQCVPPNIENCGFTMETTMSNTLQGEKLPEDRGPDFLAMEAPHVLQCGEKDDSTMRATLQEERLTYTVEEKKLFEKQNDVEAEAGGMQAESTLAM</sequence>
<name>A0ABN9TNA5_9DINO</name>
<feature type="compositionally biased region" description="Basic and acidic residues" evidence="1">
    <location>
        <begin position="80"/>
        <end position="90"/>
    </location>
</feature>